<name>A0ABS0J6J0_9BACT</name>
<keyword evidence="2" id="KW-1133">Transmembrane helix</keyword>
<feature type="transmembrane region" description="Helical" evidence="2">
    <location>
        <begin position="147"/>
        <end position="168"/>
    </location>
</feature>
<dbReference type="Pfam" id="PF00892">
    <property type="entry name" value="EamA"/>
    <property type="match status" value="2"/>
</dbReference>
<protein>
    <submittedName>
        <fullName evidence="4">EamA family transporter</fullName>
    </submittedName>
</protein>
<feature type="transmembrane region" description="Helical" evidence="2">
    <location>
        <begin position="205"/>
        <end position="226"/>
    </location>
</feature>
<feature type="transmembrane region" description="Helical" evidence="2">
    <location>
        <begin position="238"/>
        <end position="257"/>
    </location>
</feature>
<accession>A0ABS0J6J0</accession>
<evidence type="ECO:0000313" key="5">
    <source>
        <dbReference type="Proteomes" id="UP001194469"/>
    </source>
</evidence>
<reference evidence="4 5" key="1">
    <citation type="submission" date="2019-08" db="EMBL/GenBank/DDBJ databases">
        <authorList>
            <person name="Luo N."/>
        </authorList>
    </citation>
    <scope>NUCLEOTIDE SEQUENCE [LARGE SCALE GENOMIC DNA]</scope>
    <source>
        <strain evidence="4 5">NCIMB 9442</strain>
    </source>
</reference>
<proteinExistence type="predicted"/>
<feature type="transmembrane region" description="Helical" evidence="2">
    <location>
        <begin position="180"/>
        <end position="199"/>
    </location>
</feature>
<feature type="transmembrane region" description="Helical" evidence="2">
    <location>
        <begin position="92"/>
        <end position="114"/>
    </location>
</feature>
<dbReference type="SUPFAM" id="SSF103481">
    <property type="entry name" value="Multidrug resistance efflux transporter EmrE"/>
    <property type="match status" value="2"/>
</dbReference>
<keyword evidence="5" id="KW-1185">Reference proteome</keyword>
<evidence type="ECO:0000259" key="3">
    <source>
        <dbReference type="Pfam" id="PF00892"/>
    </source>
</evidence>
<feature type="transmembrane region" description="Helical" evidence="2">
    <location>
        <begin position="38"/>
        <end position="53"/>
    </location>
</feature>
<keyword evidence="2" id="KW-0812">Transmembrane</keyword>
<feature type="transmembrane region" description="Helical" evidence="2">
    <location>
        <begin position="123"/>
        <end position="141"/>
    </location>
</feature>
<dbReference type="RefSeq" id="WP_196609830.1">
    <property type="nucleotide sequence ID" value="NZ_VRYY01000365.1"/>
</dbReference>
<feature type="region of interest" description="Disordered" evidence="1">
    <location>
        <begin position="288"/>
        <end position="323"/>
    </location>
</feature>
<comment type="caution">
    <text evidence="4">The sequence shown here is derived from an EMBL/GenBank/DDBJ whole genome shotgun (WGS) entry which is preliminary data.</text>
</comment>
<feature type="domain" description="EamA" evidence="3">
    <location>
        <begin position="151"/>
        <end position="280"/>
    </location>
</feature>
<feature type="domain" description="EamA" evidence="3">
    <location>
        <begin position="4"/>
        <end position="136"/>
    </location>
</feature>
<evidence type="ECO:0000313" key="4">
    <source>
        <dbReference type="EMBL" id="MBG3877752.1"/>
    </source>
</evidence>
<dbReference type="EMBL" id="VRYY01000365">
    <property type="protein sequence ID" value="MBG3877752.1"/>
    <property type="molecule type" value="Genomic_DNA"/>
</dbReference>
<dbReference type="PANTHER" id="PTHR22911">
    <property type="entry name" value="ACYL-MALONYL CONDENSING ENZYME-RELATED"/>
    <property type="match status" value="1"/>
</dbReference>
<dbReference type="PANTHER" id="PTHR22911:SF79">
    <property type="entry name" value="MOBA-LIKE NTP TRANSFERASE DOMAIN-CONTAINING PROTEIN"/>
    <property type="match status" value="1"/>
</dbReference>
<evidence type="ECO:0000256" key="1">
    <source>
        <dbReference type="SAM" id="MobiDB-lite"/>
    </source>
</evidence>
<dbReference type="InterPro" id="IPR037185">
    <property type="entry name" value="EmrE-like"/>
</dbReference>
<sequence>MPLAGYGFVLLAAGLWALIGPLARYCLAEGVTPLEIAFWRATFGALFFGLHAARHGLWRAPARDAATFAAFGLVGVALFFGSYQLAVREGGAALASILLYTAPAWVALLSRLCFAEPLTRAKLAALGLAMTGAFLICRSGGGLQGGASAAGIGFGLLAGFTYSLHYVFSRHFLHRHSPVTLYLFCLPVGALALLPFVTFAPKGPLAWALLVLGMGLVTTYGAYMAYCEGMRRLSPTRVAVVANFEPVLAALLAYWLWDELFPPSGWIGAGLVITAVFCVVLDGARGGNKSDGGVSRAAGVVESPETEKAGESTGLARGHMPVE</sequence>
<feature type="transmembrane region" description="Helical" evidence="2">
    <location>
        <begin position="65"/>
        <end position="86"/>
    </location>
</feature>
<dbReference type="Proteomes" id="UP001194469">
    <property type="component" value="Unassembled WGS sequence"/>
</dbReference>
<feature type="transmembrane region" description="Helical" evidence="2">
    <location>
        <begin position="263"/>
        <end position="281"/>
    </location>
</feature>
<organism evidence="4 5">
    <name type="scientific">Nitratidesulfovibrio oxamicus</name>
    <dbReference type="NCBI Taxonomy" id="32016"/>
    <lineage>
        <taxon>Bacteria</taxon>
        <taxon>Pseudomonadati</taxon>
        <taxon>Thermodesulfobacteriota</taxon>
        <taxon>Desulfovibrionia</taxon>
        <taxon>Desulfovibrionales</taxon>
        <taxon>Desulfovibrionaceae</taxon>
        <taxon>Nitratidesulfovibrio</taxon>
    </lineage>
</organism>
<gene>
    <name evidence="4" type="ORF">FVW20_12200</name>
</gene>
<evidence type="ECO:0000256" key="2">
    <source>
        <dbReference type="SAM" id="Phobius"/>
    </source>
</evidence>
<keyword evidence="2" id="KW-0472">Membrane</keyword>
<dbReference type="InterPro" id="IPR000620">
    <property type="entry name" value="EamA_dom"/>
</dbReference>